<keyword evidence="2" id="KW-1185">Reference proteome</keyword>
<dbReference type="Proteomes" id="UP000077069">
    <property type="component" value="Unassembled WGS sequence"/>
</dbReference>
<dbReference type="RefSeq" id="XP_018042647.1">
    <property type="nucleotide sequence ID" value="XM_018187941.1"/>
</dbReference>
<evidence type="ECO:0000313" key="2">
    <source>
        <dbReference type="Proteomes" id="UP000077069"/>
    </source>
</evidence>
<organism evidence="1 2">
    <name type="scientific">Paraphaeosphaeria sporulosa</name>
    <dbReference type="NCBI Taxonomy" id="1460663"/>
    <lineage>
        <taxon>Eukaryota</taxon>
        <taxon>Fungi</taxon>
        <taxon>Dikarya</taxon>
        <taxon>Ascomycota</taxon>
        <taxon>Pezizomycotina</taxon>
        <taxon>Dothideomycetes</taxon>
        <taxon>Pleosporomycetidae</taxon>
        <taxon>Pleosporales</taxon>
        <taxon>Massarineae</taxon>
        <taxon>Didymosphaeriaceae</taxon>
        <taxon>Paraphaeosphaeria</taxon>
    </lineage>
</organism>
<gene>
    <name evidence="1" type="ORF">CC84DRAFT_95286</name>
</gene>
<dbReference type="AlphaFoldDB" id="A0A177CZF5"/>
<accession>A0A177CZF5</accession>
<proteinExistence type="predicted"/>
<reference evidence="1 2" key="1">
    <citation type="submission" date="2016-05" db="EMBL/GenBank/DDBJ databases">
        <title>Comparative analysis of secretome profiles of manganese(II)-oxidizing ascomycete fungi.</title>
        <authorList>
            <consortium name="DOE Joint Genome Institute"/>
            <person name="Zeiner C.A."/>
            <person name="Purvine S.O."/>
            <person name="Zink E.M."/>
            <person name="Wu S."/>
            <person name="Pasa-Tolic L."/>
            <person name="Chaput D.L."/>
            <person name="Haridas S."/>
            <person name="Grigoriev I.V."/>
            <person name="Santelli C.M."/>
            <person name="Hansel C.M."/>
        </authorList>
    </citation>
    <scope>NUCLEOTIDE SEQUENCE [LARGE SCALE GENOMIC DNA]</scope>
    <source>
        <strain evidence="1 2">AP3s5-JAC2a</strain>
    </source>
</reference>
<dbReference type="EMBL" id="KV441548">
    <property type="protein sequence ID" value="OAG12282.1"/>
    <property type="molecule type" value="Genomic_DNA"/>
</dbReference>
<name>A0A177CZF5_9PLEO</name>
<dbReference type="InParanoid" id="A0A177CZF5"/>
<sequence length="121" mass="13746">MRRLSHSAKAAGRWVTSSQMILDNRICVTPDRALQNGTCCSRTYSPSADLDAGDNRLHVRSGSPIFVLTWDVACICSYVWILDKAISWCLDMISLLIRNRWHPFSRPWPEMLIKISVAPQV</sequence>
<evidence type="ECO:0000313" key="1">
    <source>
        <dbReference type="EMBL" id="OAG12282.1"/>
    </source>
</evidence>
<protein>
    <submittedName>
        <fullName evidence="1">Uncharacterized protein</fullName>
    </submittedName>
</protein>
<dbReference type="GeneID" id="28771427"/>